<organism evidence="7 8">
    <name type="scientific">Cyphomyrmex costatus</name>
    <dbReference type="NCBI Taxonomy" id="456900"/>
    <lineage>
        <taxon>Eukaryota</taxon>
        <taxon>Metazoa</taxon>
        <taxon>Ecdysozoa</taxon>
        <taxon>Arthropoda</taxon>
        <taxon>Hexapoda</taxon>
        <taxon>Insecta</taxon>
        <taxon>Pterygota</taxon>
        <taxon>Neoptera</taxon>
        <taxon>Endopterygota</taxon>
        <taxon>Hymenoptera</taxon>
        <taxon>Apocrita</taxon>
        <taxon>Aculeata</taxon>
        <taxon>Formicoidea</taxon>
        <taxon>Formicidae</taxon>
        <taxon>Myrmicinae</taxon>
        <taxon>Cyphomyrmex</taxon>
    </lineage>
</organism>
<feature type="domain" description="THAP-type" evidence="6">
    <location>
        <begin position="1"/>
        <end position="89"/>
    </location>
</feature>
<evidence type="ECO:0000256" key="5">
    <source>
        <dbReference type="PROSITE-ProRule" id="PRU00309"/>
    </source>
</evidence>
<sequence length="118" mass="13315">MPNCAVKCCKNSTKKNIEIVSYFRFPKDKIISDMWVKACGNPNVSKQSARICSKHFLPCCYKKPLIQQILKYSPQKVRKLKADAISTEYLEIISSKPTNSVISTKDALQELSMQSVPA</sequence>
<evidence type="ECO:0000256" key="3">
    <source>
        <dbReference type="ARBA" id="ARBA00022833"/>
    </source>
</evidence>
<dbReference type="PROSITE" id="PS50950">
    <property type="entry name" value="ZF_THAP"/>
    <property type="match status" value="1"/>
</dbReference>
<dbReference type="Pfam" id="PF05485">
    <property type="entry name" value="THAP"/>
    <property type="match status" value="1"/>
</dbReference>
<protein>
    <recommendedName>
        <fullName evidence="6">THAP-type domain-containing protein</fullName>
    </recommendedName>
</protein>
<dbReference type="Gene3D" id="6.20.210.20">
    <property type="entry name" value="THAP domain"/>
    <property type="match status" value="1"/>
</dbReference>
<evidence type="ECO:0000256" key="2">
    <source>
        <dbReference type="ARBA" id="ARBA00022771"/>
    </source>
</evidence>
<dbReference type="EMBL" id="KQ977082">
    <property type="protein sequence ID" value="KYN05926.1"/>
    <property type="molecule type" value="Genomic_DNA"/>
</dbReference>
<dbReference type="InterPro" id="IPR038441">
    <property type="entry name" value="THAP_Znf_sf"/>
</dbReference>
<keyword evidence="1" id="KW-0479">Metal-binding</keyword>
<dbReference type="InterPro" id="IPR006612">
    <property type="entry name" value="THAP_Znf"/>
</dbReference>
<evidence type="ECO:0000259" key="6">
    <source>
        <dbReference type="PROSITE" id="PS50950"/>
    </source>
</evidence>
<name>A0A151IMD7_9HYME</name>
<keyword evidence="2 5" id="KW-0863">Zinc-finger</keyword>
<dbReference type="STRING" id="456900.A0A151IMD7"/>
<dbReference type="GO" id="GO:0043565">
    <property type="term" value="F:sequence-specific DNA binding"/>
    <property type="evidence" value="ECO:0007669"/>
    <property type="project" value="InterPro"/>
</dbReference>
<keyword evidence="4 5" id="KW-0238">DNA-binding</keyword>
<dbReference type="PANTHER" id="PTHR46600:SF11">
    <property type="entry name" value="THAP DOMAIN-CONTAINING PROTEIN 10"/>
    <property type="match status" value="1"/>
</dbReference>
<gene>
    <name evidence="7" type="ORF">ALC62_03135</name>
</gene>
<keyword evidence="3" id="KW-0862">Zinc</keyword>
<evidence type="ECO:0000313" key="7">
    <source>
        <dbReference type="EMBL" id="KYN05926.1"/>
    </source>
</evidence>
<dbReference type="Proteomes" id="UP000078542">
    <property type="component" value="Unassembled WGS sequence"/>
</dbReference>
<dbReference type="SMART" id="SM00980">
    <property type="entry name" value="THAP"/>
    <property type="match status" value="1"/>
</dbReference>
<evidence type="ECO:0000313" key="8">
    <source>
        <dbReference type="Proteomes" id="UP000078542"/>
    </source>
</evidence>
<dbReference type="SUPFAM" id="SSF57716">
    <property type="entry name" value="Glucocorticoid receptor-like (DNA-binding domain)"/>
    <property type="match status" value="1"/>
</dbReference>
<dbReference type="AlphaFoldDB" id="A0A151IMD7"/>
<evidence type="ECO:0000256" key="1">
    <source>
        <dbReference type="ARBA" id="ARBA00022723"/>
    </source>
</evidence>
<reference evidence="7 8" key="1">
    <citation type="submission" date="2016-03" db="EMBL/GenBank/DDBJ databases">
        <title>Cyphomyrmex costatus WGS genome.</title>
        <authorList>
            <person name="Nygaard S."/>
            <person name="Hu H."/>
            <person name="Boomsma J."/>
            <person name="Zhang G."/>
        </authorList>
    </citation>
    <scope>NUCLEOTIDE SEQUENCE [LARGE SCALE GENOMIC DNA]</scope>
    <source>
        <strain evidence="7">MS0001</strain>
        <tissue evidence="7">Whole body</tissue>
    </source>
</reference>
<dbReference type="GO" id="GO:0008270">
    <property type="term" value="F:zinc ion binding"/>
    <property type="evidence" value="ECO:0007669"/>
    <property type="project" value="UniProtKB-KW"/>
</dbReference>
<evidence type="ECO:0000256" key="4">
    <source>
        <dbReference type="ARBA" id="ARBA00023125"/>
    </source>
</evidence>
<dbReference type="InterPro" id="IPR026516">
    <property type="entry name" value="THAP1/10"/>
</dbReference>
<keyword evidence="8" id="KW-1185">Reference proteome</keyword>
<accession>A0A151IMD7</accession>
<proteinExistence type="predicted"/>
<dbReference type="PANTHER" id="PTHR46600">
    <property type="entry name" value="THAP DOMAIN-CONTAINING"/>
    <property type="match status" value="1"/>
</dbReference>